<dbReference type="SUPFAM" id="SSF81342">
    <property type="entry name" value="Transmembrane di-heme cytochromes"/>
    <property type="match status" value="1"/>
</dbReference>
<name>A0ABV5NKS3_9ACTN</name>
<proteinExistence type="predicted"/>
<keyword evidence="10" id="KW-1185">Reference proteome</keyword>
<evidence type="ECO:0000256" key="1">
    <source>
        <dbReference type="ARBA" id="ARBA00001971"/>
    </source>
</evidence>
<gene>
    <name evidence="9" type="ORF">ACFFR3_15400</name>
</gene>
<keyword evidence="7" id="KW-0472">Membrane</keyword>
<reference evidence="9 10" key="1">
    <citation type="submission" date="2024-09" db="EMBL/GenBank/DDBJ databases">
        <authorList>
            <person name="Sun Q."/>
            <person name="Mori K."/>
        </authorList>
    </citation>
    <scope>NUCLEOTIDE SEQUENCE [LARGE SCALE GENOMIC DNA]</scope>
    <source>
        <strain evidence="9 10">JCM 3324</strain>
    </source>
</reference>
<organism evidence="9 10">
    <name type="scientific">Nonomuraea salmonea</name>
    <dbReference type="NCBI Taxonomy" id="46181"/>
    <lineage>
        <taxon>Bacteria</taxon>
        <taxon>Bacillati</taxon>
        <taxon>Actinomycetota</taxon>
        <taxon>Actinomycetes</taxon>
        <taxon>Streptosporangiales</taxon>
        <taxon>Streptosporangiaceae</taxon>
        <taxon>Nonomuraea</taxon>
    </lineage>
</organism>
<feature type="domain" description="Cytochrome b/b6 N-terminal region profile" evidence="8">
    <location>
        <begin position="15"/>
        <end position="241"/>
    </location>
</feature>
<protein>
    <recommendedName>
        <fullName evidence="3">Cytochrome bc1 complex cytochrome b subunit</fullName>
        <ecNumber evidence="2">7.1.1.8</ecNumber>
    </recommendedName>
    <alternativeName>
        <fullName evidence="5">Cytochrome bc1 reductase complex subunit QcrB</fullName>
    </alternativeName>
</protein>
<feature type="transmembrane region" description="Helical" evidence="7">
    <location>
        <begin position="337"/>
        <end position="358"/>
    </location>
</feature>
<dbReference type="InterPro" id="IPR005797">
    <property type="entry name" value="Cyt_b/b6_N"/>
</dbReference>
<dbReference type="EC" id="7.1.1.8" evidence="2"/>
<feature type="region of interest" description="Disordered" evidence="6">
    <location>
        <begin position="490"/>
        <end position="564"/>
    </location>
</feature>
<keyword evidence="7" id="KW-0812">Transmembrane</keyword>
<dbReference type="PANTHER" id="PTHR19271:SF16">
    <property type="entry name" value="CYTOCHROME B"/>
    <property type="match status" value="1"/>
</dbReference>
<dbReference type="Gene3D" id="1.20.810.10">
    <property type="entry name" value="Cytochrome Bc1 Complex, Chain C"/>
    <property type="match status" value="1"/>
</dbReference>
<evidence type="ECO:0000256" key="4">
    <source>
        <dbReference type="ARBA" id="ARBA00029351"/>
    </source>
</evidence>
<evidence type="ECO:0000259" key="8">
    <source>
        <dbReference type="PROSITE" id="PS51002"/>
    </source>
</evidence>
<dbReference type="Pfam" id="PF13631">
    <property type="entry name" value="Cytochrom_B_N_2"/>
    <property type="match status" value="1"/>
</dbReference>
<feature type="transmembrane region" description="Helical" evidence="7">
    <location>
        <begin position="176"/>
        <end position="197"/>
    </location>
</feature>
<evidence type="ECO:0000256" key="3">
    <source>
        <dbReference type="ARBA" id="ARBA00016116"/>
    </source>
</evidence>
<evidence type="ECO:0000256" key="2">
    <source>
        <dbReference type="ARBA" id="ARBA00012951"/>
    </source>
</evidence>
<dbReference type="Proteomes" id="UP001589568">
    <property type="component" value="Unassembled WGS sequence"/>
</dbReference>
<feature type="transmembrane region" description="Helical" evidence="7">
    <location>
        <begin position="48"/>
        <end position="67"/>
    </location>
</feature>
<feature type="transmembrane region" description="Helical" evidence="7">
    <location>
        <begin position="144"/>
        <end position="164"/>
    </location>
</feature>
<comment type="cofactor">
    <cofactor evidence="1">
        <name>heme</name>
        <dbReference type="ChEBI" id="CHEBI:30413"/>
    </cofactor>
</comment>
<dbReference type="InterPro" id="IPR016174">
    <property type="entry name" value="Di-haem_cyt_TM"/>
</dbReference>
<feature type="transmembrane region" description="Helical" evidence="7">
    <location>
        <begin position="255"/>
        <end position="280"/>
    </location>
</feature>
<accession>A0ABV5NKS3</accession>
<evidence type="ECO:0000256" key="6">
    <source>
        <dbReference type="SAM" id="MobiDB-lite"/>
    </source>
</evidence>
<dbReference type="PROSITE" id="PS51002">
    <property type="entry name" value="CYTB_NTER"/>
    <property type="match status" value="1"/>
</dbReference>
<dbReference type="RefSeq" id="WP_345400978.1">
    <property type="nucleotide sequence ID" value="NZ_BAAAXS010000001.1"/>
</dbReference>
<feature type="transmembrane region" description="Helical" evidence="7">
    <location>
        <begin position="113"/>
        <end position="132"/>
    </location>
</feature>
<evidence type="ECO:0000313" key="10">
    <source>
        <dbReference type="Proteomes" id="UP001589568"/>
    </source>
</evidence>
<dbReference type="InterPro" id="IPR027387">
    <property type="entry name" value="Cytb/b6-like_sf"/>
</dbReference>
<dbReference type="PANTHER" id="PTHR19271">
    <property type="entry name" value="CYTOCHROME B"/>
    <property type="match status" value="1"/>
</dbReference>
<keyword evidence="7" id="KW-1133">Transmembrane helix</keyword>
<feature type="transmembrane region" description="Helical" evidence="7">
    <location>
        <begin position="379"/>
        <end position="398"/>
    </location>
</feature>
<feature type="transmembrane region" description="Helical" evidence="7">
    <location>
        <begin position="410"/>
        <end position="433"/>
    </location>
</feature>
<feature type="transmembrane region" description="Helical" evidence="7">
    <location>
        <begin position="209"/>
        <end position="234"/>
    </location>
</feature>
<comment type="catalytic activity">
    <reaction evidence="4">
        <text>a quinol + 2 Fe(III)-[cytochrome c](out) = a quinone + 2 Fe(II)-[cytochrome c](out) + 2 H(+)(out)</text>
        <dbReference type="Rhea" id="RHEA:11484"/>
        <dbReference type="Rhea" id="RHEA-COMP:10350"/>
        <dbReference type="Rhea" id="RHEA-COMP:14399"/>
        <dbReference type="ChEBI" id="CHEBI:15378"/>
        <dbReference type="ChEBI" id="CHEBI:24646"/>
        <dbReference type="ChEBI" id="CHEBI:29033"/>
        <dbReference type="ChEBI" id="CHEBI:29034"/>
        <dbReference type="ChEBI" id="CHEBI:132124"/>
        <dbReference type="EC" id="7.1.1.8"/>
    </reaction>
</comment>
<comment type="caution">
    <text evidence="9">The sequence shown here is derived from an EMBL/GenBank/DDBJ whole genome shotgun (WGS) entry which is preliminary data.</text>
</comment>
<evidence type="ECO:0000256" key="5">
    <source>
        <dbReference type="ARBA" id="ARBA00029568"/>
    </source>
</evidence>
<dbReference type="EMBL" id="JBHMCF010000011">
    <property type="protein sequence ID" value="MFB9470907.1"/>
    <property type="molecule type" value="Genomic_DNA"/>
</dbReference>
<feature type="compositionally biased region" description="Basic and acidic residues" evidence="6">
    <location>
        <begin position="524"/>
        <end position="549"/>
    </location>
</feature>
<evidence type="ECO:0000256" key="7">
    <source>
        <dbReference type="SAM" id="Phobius"/>
    </source>
</evidence>
<sequence>MSTELKAPPKAIAGPSNWLDERLGGASFLKRNMRKIFPDHWSFLLGEIALYSFVVLLLTGTFLTLWFKPSMMEIAYDGSYAPLKGVMMSEAYASSLEISFDVRGGLLMRQMHHWAALLFVAGMMVHALRVFFTGAYRKPREINWIIGVLLLTLALAEGLTGYSLPDDLLSGAGLRITEGVAISLPLVGTYITFFLFGGEYPGEDVISRFYSLHILLIPGIILALVSAHMVLMWVQKHTQMPGKGRTNKNVVGAPFYPAFMAKAGAYFLFTLGVITGLATFTQINPIWLFGPYTPADVSAGSQPDFYMGFLEGALRIMPPWEINLFGTSHAGTLPLSVIIPALVPMGIIMTGLALYPFLERWVTGDNREHHVVDRPRNNPHRTSIGISAITFYGVLWLLGANDEIAANFHISLNVTTYAGRVLIFVAPALAYLITYRMCLGLQRADQAIISHGVESGVIKRLPHGEFIEIHTPPSEDMEAHMRGKATVPMLPVDEDTSGIPPKGMRGPLGKLRGRMSRAYGGEKIPLEDPHGHHGHGEHDEHGEHEEEHAAVGAGASDEQHSITR</sequence>
<evidence type="ECO:0000313" key="9">
    <source>
        <dbReference type="EMBL" id="MFB9470907.1"/>
    </source>
</evidence>